<name>A0A0B8Z754_9SPHN</name>
<comment type="caution">
    <text evidence="2">The sequence shown here is derived from an EMBL/GenBank/DDBJ whole genome shotgun (WGS) entry which is preliminary data.</text>
</comment>
<dbReference type="PATRIC" id="fig|48936.3.peg.4470"/>
<evidence type="ECO:0000256" key="1">
    <source>
        <dbReference type="SAM" id="MobiDB-lite"/>
    </source>
</evidence>
<gene>
    <name evidence="2" type="ORF">NJ75_04429</name>
</gene>
<protein>
    <submittedName>
        <fullName evidence="2">Uncharacterized protein</fullName>
    </submittedName>
</protein>
<dbReference type="EMBL" id="JRVC01000033">
    <property type="protein sequence ID" value="KHS42063.1"/>
    <property type="molecule type" value="Genomic_DNA"/>
</dbReference>
<sequence length="87" mass="9144">MAFVRSSGSSAAVQTTEASDAHEPALLAFCARQIYPPQGSHPMHVHELARAPGFLAKNDRFDAIAISPAPALANSSQHAGRCAKFAD</sequence>
<accession>A0A0B8Z754</accession>
<evidence type="ECO:0000313" key="3">
    <source>
        <dbReference type="Proteomes" id="UP000031338"/>
    </source>
</evidence>
<evidence type="ECO:0000313" key="2">
    <source>
        <dbReference type="EMBL" id="KHS42063.1"/>
    </source>
</evidence>
<keyword evidence="3" id="KW-1185">Reference proteome</keyword>
<organism evidence="2 3">
    <name type="scientific">Novosphingobium subterraneum</name>
    <dbReference type="NCBI Taxonomy" id="48936"/>
    <lineage>
        <taxon>Bacteria</taxon>
        <taxon>Pseudomonadati</taxon>
        <taxon>Pseudomonadota</taxon>
        <taxon>Alphaproteobacteria</taxon>
        <taxon>Sphingomonadales</taxon>
        <taxon>Sphingomonadaceae</taxon>
        <taxon>Novosphingobium</taxon>
    </lineage>
</organism>
<dbReference type="AlphaFoldDB" id="A0A0B8Z754"/>
<dbReference type="Proteomes" id="UP000031338">
    <property type="component" value="Unassembled WGS sequence"/>
</dbReference>
<proteinExistence type="predicted"/>
<feature type="region of interest" description="Disordered" evidence="1">
    <location>
        <begin position="1"/>
        <end position="20"/>
    </location>
</feature>
<reference evidence="2 3" key="1">
    <citation type="submission" date="2014-10" db="EMBL/GenBank/DDBJ databases">
        <title>Draft genome sequence of Novosphingobium subterraneum DSM 12447.</title>
        <authorList>
            <person name="Gan H.M."/>
            <person name="Gan H.Y."/>
            <person name="Savka M.A."/>
        </authorList>
    </citation>
    <scope>NUCLEOTIDE SEQUENCE [LARGE SCALE GENOMIC DNA]</scope>
    <source>
        <strain evidence="2 3">DSM 12447</strain>
    </source>
</reference>
<feature type="compositionally biased region" description="Polar residues" evidence="1">
    <location>
        <begin position="1"/>
        <end position="18"/>
    </location>
</feature>